<dbReference type="InterPro" id="IPR014044">
    <property type="entry name" value="CAP_dom"/>
</dbReference>
<keyword evidence="1" id="KW-0732">Signal</keyword>
<dbReference type="InterPro" id="IPR035940">
    <property type="entry name" value="CAP_sf"/>
</dbReference>
<dbReference type="PANTHER" id="PTHR31157">
    <property type="entry name" value="SCP DOMAIN-CONTAINING PROTEIN"/>
    <property type="match status" value="1"/>
</dbReference>
<dbReference type="Gene3D" id="3.40.33.10">
    <property type="entry name" value="CAP"/>
    <property type="match status" value="1"/>
</dbReference>
<organism evidence="3 4">
    <name type="scientific">Chlorogloeopsis fritschii PCC 6912</name>
    <dbReference type="NCBI Taxonomy" id="211165"/>
    <lineage>
        <taxon>Bacteria</taxon>
        <taxon>Bacillati</taxon>
        <taxon>Cyanobacteriota</taxon>
        <taxon>Cyanophyceae</taxon>
        <taxon>Nostocales</taxon>
        <taxon>Chlorogloeopsidaceae</taxon>
        <taxon>Chlorogloeopsis</taxon>
    </lineage>
</organism>
<feature type="chain" id="PRO_5018603616" description="SCP domain-containing protein" evidence="1">
    <location>
        <begin position="18"/>
        <end position="181"/>
    </location>
</feature>
<dbReference type="OrthoDB" id="68195at2"/>
<dbReference type="RefSeq" id="WP_016876869.1">
    <property type="nucleotide sequence ID" value="NZ_AJLN01000063.1"/>
</dbReference>
<dbReference type="Pfam" id="PF00188">
    <property type="entry name" value="CAP"/>
    <property type="match status" value="1"/>
</dbReference>
<evidence type="ECO:0000313" key="3">
    <source>
        <dbReference type="EMBL" id="RUR78342.1"/>
    </source>
</evidence>
<gene>
    <name evidence="3" type="ORF">PCC6912_36840</name>
</gene>
<comment type="caution">
    <text evidence="3">The sequence shown here is derived from an EMBL/GenBank/DDBJ whole genome shotgun (WGS) entry which is preliminary data.</text>
</comment>
<dbReference type="SUPFAM" id="SSF55797">
    <property type="entry name" value="PR-1-like"/>
    <property type="match status" value="1"/>
</dbReference>
<protein>
    <recommendedName>
        <fullName evidence="2">SCP domain-containing protein</fullName>
    </recommendedName>
</protein>
<sequence length="181" mass="19767">MIRQSAFGIALSMLVLASGFTTTYAPGHTSTKKRFAHQAVSLSSGQATSSITFNTADLEKSVFARINRYRAARGLPKLTLSANVTRQARIHSLNMANGKVPFSHQGFERRVSATRIRYKSAAENVAFNQGYNDPAAEAIHGWLHSPDHLVNIKGNYNLTGIGVAVNSKGEVYLTQIFLSNR</sequence>
<dbReference type="CDD" id="cd05379">
    <property type="entry name" value="CAP_bacterial"/>
    <property type="match status" value="1"/>
</dbReference>
<feature type="signal peptide" evidence="1">
    <location>
        <begin position="1"/>
        <end position="17"/>
    </location>
</feature>
<evidence type="ECO:0000313" key="4">
    <source>
        <dbReference type="Proteomes" id="UP000268857"/>
    </source>
</evidence>
<keyword evidence="4" id="KW-1185">Reference proteome</keyword>
<feature type="domain" description="SCP" evidence="2">
    <location>
        <begin position="64"/>
        <end position="177"/>
    </location>
</feature>
<proteinExistence type="predicted"/>
<dbReference type="AlphaFoldDB" id="A0A3S0XQQ1"/>
<dbReference type="EMBL" id="RSCJ01000015">
    <property type="protein sequence ID" value="RUR78342.1"/>
    <property type="molecule type" value="Genomic_DNA"/>
</dbReference>
<reference evidence="3 4" key="1">
    <citation type="journal article" date="2019" name="Genome Biol. Evol.">
        <title>Day and night: Metabolic profiles and evolutionary relationships of six axenic non-marine cyanobacteria.</title>
        <authorList>
            <person name="Will S.E."/>
            <person name="Henke P."/>
            <person name="Boedeker C."/>
            <person name="Huang S."/>
            <person name="Brinkmann H."/>
            <person name="Rohde M."/>
            <person name="Jarek M."/>
            <person name="Friedl T."/>
            <person name="Seufert S."/>
            <person name="Schumacher M."/>
            <person name="Overmann J."/>
            <person name="Neumann-Schaal M."/>
            <person name="Petersen J."/>
        </authorList>
    </citation>
    <scope>NUCLEOTIDE SEQUENCE [LARGE SCALE GENOMIC DNA]</scope>
    <source>
        <strain evidence="3 4">PCC 6912</strain>
    </source>
</reference>
<accession>A0A3S0XQQ1</accession>
<evidence type="ECO:0000256" key="1">
    <source>
        <dbReference type="SAM" id="SignalP"/>
    </source>
</evidence>
<name>A0A3S0XQQ1_CHLFR</name>
<dbReference type="PANTHER" id="PTHR31157:SF1">
    <property type="entry name" value="SCP DOMAIN-CONTAINING PROTEIN"/>
    <property type="match status" value="1"/>
</dbReference>
<dbReference type="STRING" id="211165.GCA_000317285_02157"/>
<evidence type="ECO:0000259" key="2">
    <source>
        <dbReference type="Pfam" id="PF00188"/>
    </source>
</evidence>
<dbReference type="Proteomes" id="UP000268857">
    <property type="component" value="Unassembled WGS sequence"/>
</dbReference>